<dbReference type="GeneID" id="99748800"/>
<dbReference type="EMBL" id="CYXV01000009">
    <property type="protein sequence ID" value="CUN01839.1"/>
    <property type="molecule type" value="Genomic_DNA"/>
</dbReference>
<dbReference type="SUPFAM" id="SSF56300">
    <property type="entry name" value="Metallo-dependent phosphatases"/>
    <property type="match status" value="1"/>
</dbReference>
<dbReference type="Proteomes" id="UP000095495">
    <property type="component" value="Unassembled WGS sequence"/>
</dbReference>
<evidence type="ECO:0000259" key="1">
    <source>
        <dbReference type="Pfam" id="PF00149"/>
    </source>
</evidence>
<dbReference type="Pfam" id="PF00149">
    <property type="entry name" value="Metallophos"/>
    <property type="match status" value="1"/>
</dbReference>
<feature type="domain" description="Calcineurin-like phosphoesterase" evidence="1">
    <location>
        <begin position="4"/>
        <end position="252"/>
    </location>
</feature>
<dbReference type="AlphaFoldDB" id="A0A173TI82"/>
<dbReference type="RefSeq" id="WP_055262931.1">
    <property type="nucleotide sequence ID" value="NZ_CYXV01000009.1"/>
</dbReference>
<dbReference type="PANTHER" id="PTHR31302:SF0">
    <property type="entry name" value="TRANSMEMBRANE PROTEIN WITH METALLOPHOSPHOESTERASE DOMAIN"/>
    <property type="match status" value="1"/>
</dbReference>
<organism evidence="2 3">
    <name type="scientific">Roseburia faecis</name>
    <dbReference type="NCBI Taxonomy" id="301302"/>
    <lineage>
        <taxon>Bacteria</taxon>
        <taxon>Bacillati</taxon>
        <taxon>Bacillota</taxon>
        <taxon>Clostridia</taxon>
        <taxon>Lachnospirales</taxon>
        <taxon>Lachnospiraceae</taxon>
        <taxon>Roseburia</taxon>
    </lineage>
</organism>
<dbReference type="InterPro" id="IPR029052">
    <property type="entry name" value="Metallo-depent_PP-like"/>
</dbReference>
<name>A0A173TI82_9FIRM</name>
<proteinExistence type="predicted"/>
<dbReference type="PANTHER" id="PTHR31302">
    <property type="entry name" value="TRANSMEMBRANE PROTEIN WITH METALLOPHOSPHOESTERASE DOMAIN-RELATED"/>
    <property type="match status" value="1"/>
</dbReference>
<evidence type="ECO:0000313" key="2">
    <source>
        <dbReference type="EMBL" id="CUN01839.1"/>
    </source>
</evidence>
<protein>
    <submittedName>
        <fullName evidence="2">Uncharacterized protein conserved in bacteria</fullName>
    </submittedName>
</protein>
<reference evidence="2 3" key="1">
    <citation type="submission" date="2015-09" db="EMBL/GenBank/DDBJ databases">
        <authorList>
            <consortium name="Pathogen Informatics"/>
        </authorList>
    </citation>
    <scope>NUCLEOTIDE SEQUENCE [LARGE SCALE GENOMIC DNA]</scope>
    <source>
        <strain evidence="2 3">2789STDY5608863</strain>
    </source>
</reference>
<dbReference type="InterPro" id="IPR051158">
    <property type="entry name" value="Metallophosphoesterase_sf"/>
</dbReference>
<accession>A0A173TI82</accession>
<dbReference type="Gene3D" id="3.60.21.10">
    <property type="match status" value="1"/>
</dbReference>
<dbReference type="InterPro" id="IPR004843">
    <property type="entry name" value="Calcineurin-like_PHP"/>
</dbReference>
<sequence>MNDFTILHLSDLHFNKKGKQLPDLMVNLLSDIKEQLKYINNLIIVVTGDLVHRGNYEYKNSVLTFFEKLSDIVGSKAKDIYIIPGNHDKVRNCVDSKMLEDYDKKEAQEFYQDYWKYVKFGFSQYQELVKEIYAKFNCVEDVERKIKTDLYGVSVTELSSINKKIAFLQFNTAWACTGDADERKLKIGAFQLESIVGEYEDLKGEKKYDLTIALAHHPLDWLTGEEENLLRTKILSNYSLDCDVYISGHIHNRDVTNLLSPRHSLTTLVSGIGWPDDERPTSFPHKHTYSWYQFNLDLNSIDVYVRSSNDINKFQPDLQFYTTQQNRVDEKIVMPIDQHKTQPYFYLSTVEGRTSKVCYFTGDTVKWLQTYMTIIGKCRIKVYKELEKIKYDTYDIMKYLLLSDKRLAKKIDVERLVHELYDIFYLGIDHKNIVKFIYKTRKGKRLKNFWYDEYSGYLQAICSSLANAISCTLKENKVEEDKEGETEGEEEEKIKECDVRVHFRCLDLESDNYYHLCTSILGEENYMQSLKWGQLLQSSYETKKPLVASINREYCAESYLKNETKEKDQKKWIDFLTAVPNAYRNAYLELDRETEQVIKRRPWVTFGITIYKEEYTYLLYLMDFFRIDDVISDFFHQFEFYIPIDYEDFANYIIKGKEGVKNKNETGK</sequence>
<dbReference type="GO" id="GO:0016787">
    <property type="term" value="F:hydrolase activity"/>
    <property type="evidence" value="ECO:0007669"/>
    <property type="project" value="InterPro"/>
</dbReference>
<gene>
    <name evidence="2" type="ORF">ERS852420_02155</name>
</gene>
<evidence type="ECO:0000313" key="3">
    <source>
        <dbReference type="Proteomes" id="UP000095495"/>
    </source>
</evidence>